<dbReference type="InterPro" id="IPR002052">
    <property type="entry name" value="DNA_methylase_N6_adenine_CS"/>
</dbReference>
<feature type="non-terminal residue" evidence="9">
    <location>
        <position position="1"/>
    </location>
</feature>
<evidence type="ECO:0000256" key="4">
    <source>
        <dbReference type="ARBA" id="ARBA00022679"/>
    </source>
</evidence>
<accession>A0A5U8JK29</accession>
<dbReference type="Gene3D" id="3.40.50.150">
    <property type="entry name" value="Vaccinia Virus protein VP39"/>
    <property type="match status" value="1"/>
</dbReference>
<dbReference type="GO" id="GO:0008170">
    <property type="term" value="F:N-methyltransferase activity"/>
    <property type="evidence" value="ECO:0007669"/>
    <property type="project" value="InterPro"/>
</dbReference>
<gene>
    <name evidence="9" type="ORF">DOI44_28410</name>
</gene>
<reference evidence="9" key="1">
    <citation type="submission" date="2018-06" db="EMBL/GenBank/DDBJ databases">
        <authorList>
            <person name="Ashton P.M."/>
            <person name="Dallman T."/>
            <person name="Nair S."/>
            <person name="De Pinna E."/>
            <person name="Peters T."/>
            <person name="Grant K."/>
        </authorList>
    </citation>
    <scope>NUCLEOTIDE SEQUENCE [LARGE SCALE GENOMIC DNA]</scope>
    <source>
        <strain evidence="9">449454</strain>
    </source>
</reference>
<dbReference type="Pfam" id="PF02384">
    <property type="entry name" value="N6_Mtase"/>
    <property type="match status" value="1"/>
</dbReference>
<organism evidence="9">
    <name type="scientific">Salmonella enterica subsp. enterica serovar Panama</name>
    <dbReference type="NCBI Taxonomy" id="29472"/>
    <lineage>
        <taxon>Bacteria</taxon>
        <taxon>Pseudomonadati</taxon>
        <taxon>Pseudomonadota</taxon>
        <taxon>Gammaproteobacteria</taxon>
        <taxon>Enterobacterales</taxon>
        <taxon>Enterobacteriaceae</taxon>
        <taxon>Salmonella</taxon>
    </lineage>
</organism>
<keyword evidence="4 9" id="KW-0808">Transferase</keyword>
<dbReference type="Proteomes" id="UP000839597">
    <property type="component" value="Unassembled WGS sequence"/>
</dbReference>
<dbReference type="GO" id="GO:0032259">
    <property type="term" value="P:methylation"/>
    <property type="evidence" value="ECO:0007669"/>
    <property type="project" value="UniProtKB-KW"/>
</dbReference>
<dbReference type="EC" id="2.1.1.72" evidence="2"/>
<evidence type="ECO:0000256" key="3">
    <source>
        <dbReference type="ARBA" id="ARBA00022603"/>
    </source>
</evidence>
<dbReference type="InterPro" id="IPR029063">
    <property type="entry name" value="SAM-dependent_MTases_sf"/>
</dbReference>
<protein>
    <recommendedName>
        <fullName evidence="2">site-specific DNA-methyltransferase (adenine-specific)</fullName>
        <ecNumber evidence="2">2.1.1.72</ecNumber>
    </recommendedName>
</protein>
<evidence type="ECO:0000256" key="2">
    <source>
        <dbReference type="ARBA" id="ARBA00011900"/>
    </source>
</evidence>
<dbReference type="GO" id="GO:0009307">
    <property type="term" value="P:DNA restriction-modification system"/>
    <property type="evidence" value="ECO:0007669"/>
    <property type="project" value="UniProtKB-KW"/>
</dbReference>
<evidence type="ECO:0000256" key="5">
    <source>
        <dbReference type="ARBA" id="ARBA00022691"/>
    </source>
</evidence>
<dbReference type="AlphaFoldDB" id="A0A5U8JK29"/>
<dbReference type="PRINTS" id="PR00507">
    <property type="entry name" value="N12N6MTFRASE"/>
</dbReference>
<dbReference type="GO" id="GO:0003677">
    <property type="term" value="F:DNA binding"/>
    <property type="evidence" value="ECO:0007669"/>
    <property type="project" value="InterPro"/>
</dbReference>
<proteinExistence type="inferred from homology"/>
<evidence type="ECO:0000256" key="7">
    <source>
        <dbReference type="ARBA" id="ARBA00047942"/>
    </source>
</evidence>
<dbReference type="InterPro" id="IPR051537">
    <property type="entry name" value="DNA_Adenine_Mtase"/>
</dbReference>
<comment type="catalytic activity">
    <reaction evidence="7">
        <text>a 2'-deoxyadenosine in DNA + S-adenosyl-L-methionine = an N(6)-methyl-2'-deoxyadenosine in DNA + S-adenosyl-L-homocysteine + H(+)</text>
        <dbReference type="Rhea" id="RHEA:15197"/>
        <dbReference type="Rhea" id="RHEA-COMP:12418"/>
        <dbReference type="Rhea" id="RHEA-COMP:12419"/>
        <dbReference type="ChEBI" id="CHEBI:15378"/>
        <dbReference type="ChEBI" id="CHEBI:57856"/>
        <dbReference type="ChEBI" id="CHEBI:59789"/>
        <dbReference type="ChEBI" id="CHEBI:90615"/>
        <dbReference type="ChEBI" id="CHEBI:90616"/>
        <dbReference type="EC" id="2.1.1.72"/>
    </reaction>
</comment>
<sequence length="238" mass="26296">NTLTAPHFGDEKPFDAIVSNPPYSVKWTGSDDPTLINDERFAPAGVLAPKSKADFAFVLHALSYLSGKGRAAIVCFPGIFYRGGAEQKIRQYLVDNNYIETVISLAPNLFFGTSIAVNILVLSKHKADTRVQFIDASGLFKKATNNNILTDEHIENIMQVFDSKDDTEHFARSVPFEAIRENDYNLSVSSYVEARDNREVVDIVQLNAELKTTVAKIDRLRSDIDAIVAEIEGRGAGV</sequence>
<comment type="similarity">
    <text evidence="1">Belongs to the N(4)/N(6)-methyltransferase family.</text>
</comment>
<keyword evidence="5" id="KW-0949">S-adenosyl-L-methionine</keyword>
<dbReference type="NCBIfam" id="TIGR00497">
    <property type="entry name" value="hsdM"/>
    <property type="match status" value="1"/>
</dbReference>
<evidence type="ECO:0000256" key="6">
    <source>
        <dbReference type="ARBA" id="ARBA00022747"/>
    </source>
</evidence>
<comment type="caution">
    <text evidence="9">The sequence shown here is derived from an EMBL/GenBank/DDBJ whole genome shotgun (WGS) entry which is preliminary data.</text>
</comment>
<dbReference type="PANTHER" id="PTHR42933">
    <property type="entry name" value="SLR6095 PROTEIN"/>
    <property type="match status" value="1"/>
</dbReference>
<feature type="domain" description="DNA methylase adenine-specific" evidence="8">
    <location>
        <begin position="1"/>
        <end position="199"/>
    </location>
</feature>
<dbReference type="SUPFAM" id="SSF53335">
    <property type="entry name" value="S-adenosyl-L-methionine-dependent methyltransferases"/>
    <property type="match status" value="1"/>
</dbReference>
<name>A0A5U8JK29_SALET</name>
<evidence type="ECO:0000256" key="1">
    <source>
        <dbReference type="ARBA" id="ARBA00006594"/>
    </source>
</evidence>
<dbReference type="GO" id="GO:0009007">
    <property type="term" value="F:site-specific DNA-methyltransferase (adenine-specific) activity"/>
    <property type="evidence" value="ECO:0007669"/>
    <property type="project" value="UniProtKB-EC"/>
</dbReference>
<evidence type="ECO:0000259" key="8">
    <source>
        <dbReference type="Pfam" id="PF02384"/>
    </source>
</evidence>
<keyword evidence="3 9" id="KW-0489">Methyltransferase</keyword>
<dbReference type="EMBL" id="AAGTPA010000120">
    <property type="protein sequence ID" value="EBR8436788.1"/>
    <property type="molecule type" value="Genomic_DNA"/>
</dbReference>
<dbReference type="InterPro" id="IPR003356">
    <property type="entry name" value="DNA_methylase_A-5"/>
</dbReference>
<dbReference type="PROSITE" id="PS00092">
    <property type="entry name" value="N6_MTASE"/>
    <property type="match status" value="1"/>
</dbReference>
<dbReference type="PANTHER" id="PTHR42933:SF1">
    <property type="entry name" value="SITE-SPECIFIC DNA-METHYLTRANSFERASE (ADENINE-SPECIFIC)"/>
    <property type="match status" value="1"/>
</dbReference>
<dbReference type="InterPro" id="IPR004546">
    <property type="entry name" value="Restrct_endonuc_T1M"/>
</dbReference>
<evidence type="ECO:0000313" key="9">
    <source>
        <dbReference type="EMBL" id="EBR8436788.1"/>
    </source>
</evidence>
<keyword evidence="6" id="KW-0680">Restriction system</keyword>